<evidence type="ECO:0000313" key="7">
    <source>
        <dbReference type="Proteomes" id="UP001558652"/>
    </source>
</evidence>
<evidence type="ECO:0000313" key="6">
    <source>
        <dbReference type="EMBL" id="KAL1117137.1"/>
    </source>
</evidence>
<organism evidence="6 7">
    <name type="scientific">Ranatra chinensis</name>
    <dbReference type="NCBI Taxonomy" id="642074"/>
    <lineage>
        <taxon>Eukaryota</taxon>
        <taxon>Metazoa</taxon>
        <taxon>Ecdysozoa</taxon>
        <taxon>Arthropoda</taxon>
        <taxon>Hexapoda</taxon>
        <taxon>Insecta</taxon>
        <taxon>Pterygota</taxon>
        <taxon>Neoptera</taxon>
        <taxon>Paraneoptera</taxon>
        <taxon>Hemiptera</taxon>
        <taxon>Heteroptera</taxon>
        <taxon>Panheteroptera</taxon>
        <taxon>Nepomorpha</taxon>
        <taxon>Nepidae</taxon>
        <taxon>Ranatrinae</taxon>
        <taxon>Ranatra</taxon>
    </lineage>
</organism>
<keyword evidence="4" id="KW-0732">Signal</keyword>
<comment type="caution">
    <text evidence="6">The sequence shown here is derived from an EMBL/GenBank/DDBJ whole genome shotgun (WGS) entry which is preliminary data.</text>
</comment>
<evidence type="ECO:0000256" key="4">
    <source>
        <dbReference type="ARBA" id="ARBA00022729"/>
    </source>
</evidence>
<gene>
    <name evidence="6" type="ORF">AAG570_004465</name>
</gene>
<evidence type="ECO:0000256" key="3">
    <source>
        <dbReference type="ARBA" id="ARBA00022525"/>
    </source>
</evidence>
<dbReference type="PANTHER" id="PTHR28593">
    <property type="entry name" value="METEORIN-LIKE PROTEIN"/>
    <property type="match status" value="1"/>
</dbReference>
<dbReference type="Gene3D" id="2.40.50.120">
    <property type="match status" value="1"/>
</dbReference>
<dbReference type="PANTHER" id="PTHR28593:SF3">
    <property type="entry name" value="METEORIN-LIKE PROTEIN"/>
    <property type="match status" value="1"/>
</dbReference>
<evidence type="ECO:0000256" key="2">
    <source>
        <dbReference type="ARBA" id="ARBA00005669"/>
    </source>
</evidence>
<dbReference type="InterPro" id="IPR008993">
    <property type="entry name" value="TIMP-like_OB-fold"/>
</dbReference>
<comment type="similarity">
    <text evidence="2">Belongs to the meteorin family.</text>
</comment>
<keyword evidence="3" id="KW-0964">Secreted</keyword>
<proteinExistence type="inferred from homology"/>
<dbReference type="EMBL" id="JBFDAA010000016">
    <property type="protein sequence ID" value="KAL1117137.1"/>
    <property type="molecule type" value="Genomic_DNA"/>
</dbReference>
<reference evidence="6 7" key="1">
    <citation type="submission" date="2024-07" db="EMBL/GenBank/DDBJ databases">
        <title>Chromosome-level genome assembly of the water stick insect Ranatra chinensis (Heteroptera: Nepidae).</title>
        <authorList>
            <person name="Liu X."/>
        </authorList>
    </citation>
    <scope>NUCLEOTIDE SEQUENCE [LARGE SCALE GENOMIC DNA]</scope>
    <source>
        <strain evidence="6">Cailab_2021Rc</strain>
        <tissue evidence="6">Muscle</tissue>
    </source>
</reference>
<evidence type="ECO:0008006" key="8">
    <source>
        <dbReference type="Google" id="ProtNLM"/>
    </source>
</evidence>
<dbReference type="InterPro" id="IPR051998">
    <property type="entry name" value="Meteorin-like"/>
</dbReference>
<comment type="subcellular location">
    <subcellularLocation>
        <location evidence="1">Secreted</location>
    </subcellularLocation>
</comment>
<dbReference type="Proteomes" id="UP001558652">
    <property type="component" value="Unassembled WGS sequence"/>
</dbReference>
<protein>
    <recommendedName>
        <fullName evidence="8">Meteorin-like protein</fullName>
    </recommendedName>
</protein>
<dbReference type="SUPFAM" id="SSF50242">
    <property type="entry name" value="TIMP-like"/>
    <property type="match status" value="1"/>
</dbReference>
<sequence>RSGGPGGGYRACLRPGPDSRGASLFLQGPKSLVPLYKAEDDPGKKRPVKCFQGGGASPRTAVYVEAAPLASDAQGPQRVALFSYHLQPLAPGTVYDPSEECRPCTKEEMMQAFCTSELVVRGIIQRVEPSEDDDSDVSEITVKVSKTLRESTPEWRHQQMEGGSDTVVLTTPRHCGARHGPDQLVVMATTKLDQLVLTCAPTLEQWATVVQAARNNDSAQCLMYS</sequence>
<dbReference type="AlphaFoldDB" id="A0ABD0Y0Y0"/>
<keyword evidence="5" id="KW-1015">Disulfide bond</keyword>
<dbReference type="GO" id="GO:0005576">
    <property type="term" value="C:extracellular region"/>
    <property type="evidence" value="ECO:0007669"/>
    <property type="project" value="UniProtKB-SubCell"/>
</dbReference>
<name>A0ABD0Y0Y0_9HEMI</name>
<keyword evidence="7" id="KW-1185">Reference proteome</keyword>
<evidence type="ECO:0000256" key="1">
    <source>
        <dbReference type="ARBA" id="ARBA00004613"/>
    </source>
</evidence>
<feature type="non-terminal residue" evidence="6">
    <location>
        <position position="1"/>
    </location>
</feature>
<evidence type="ECO:0000256" key="5">
    <source>
        <dbReference type="ARBA" id="ARBA00023157"/>
    </source>
</evidence>
<accession>A0ABD0Y0Y0</accession>